<proteinExistence type="predicted"/>
<feature type="region of interest" description="Disordered" evidence="1">
    <location>
        <begin position="30"/>
        <end position="96"/>
    </location>
</feature>
<dbReference type="AlphaFoldDB" id="A0ABD1DLA3"/>
<evidence type="ECO:0000259" key="2">
    <source>
        <dbReference type="Pfam" id="PF16064"/>
    </source>
</evidence>
<organism evidence="3 4">
    <name type="scientific">Culex pipiens pipiens</name>
    <name type="common">Northern house mosquito</name>
    <dbReference type="NCBI Taxonomy" id="38569"/>
    <lineage>
        <taxon>Eukaryota</taxon>
        <taxon>Metazoa</taxon>
        <taxon>Ecdysozoa</taxon>
        <taxon>Arthropoda</taxon>
        <taxon>Hexapoda</taxon>
        <taxon>Insecta</taxon>
        <taxon>Pterygota</taxon>
        <taxon>Neoptera</taxon>
        <taxon>Endopterygota</taxon>
        <taxon>Diptera</taxon>
        <taxon>Nematocera</taxon>
        <taxon>Culicoidea</taxon>
        <taxon>Culicidae</taxon>
        <taxon>Culicinae</taxon>
        <taxon>Culicini</taxon>
        <taxon>Culex</taxon>
        <taxon>Culex</taxon>
    </lineage>
</organism>
<evidence type="ECO:0000313" key="4">
    <source>
        <dbReference type="Proteomes" id="UP001562425"/>
    </source>
</evidence>
<name>A0ABD1DLA3_CULPP</name>
<gene>
    <name evidence="3" type="ORF">pipiens_007440</name>
</gene>
<feature type="compositionally biased region" description="Basic and acidic residues" evidence="1">
    <location>
        <begin position="86"/>
        <end position="96"/>
    </location>
</feature>
<protein>
    <recommendedName>
        <fullName evidence="2">DUF4806 domain-containing protein</fullName>
    </recommendedName>
</protein>
<feature type="domain" description="DUF4806" evidence="2">
    <location>
        <begin position="163"/>
        <end position="248"/>
    </location>
</feature>
<evidence type="ECO:0000256" key="1">
    <source>
        <dbReference type="SAM" id="MobiDB-lite"/>
    </source>
</evidence>
<dbReference type="Proteomes" id="UP001562425">
    <property type="component" value="Unassembled WGS sequence"/>
</dbReference>
<evidence type="ECO:0000313" key="3">
    <source>
        <dbReference type="EMBL" id="KAL1400440.1"/>
    </source>
</evidence>
<dbReference type="Pfam" id="PF16064">
    <property type="entry name" value="DUF4806"/>
    <property type="match status" value="1"/>
</dbReference>
<sequence>MDNCHNYATTSKKRRIPISDDIHIIIKKFRDKDKHDEKPSTSGDHDYDDEHSMDSEELKRVRQQEPSSSCVTASTSSSNSSGTLAERYHDGGDERRSSDDIKLILKKLSNIEELLKVVAEQSFNRLAALKQETPGASGVVTNPAAAGLGLIAAESSCMNVVQEPTFKFPLRTLKELIELNKGICSDESLYNKLFEYLTKIKLECDENIVMNALSMLISDEVLDAVTWDGGKKFKLSSLVIFSDSLYVAWFKGPAQVRRALNSYFLFWHLAAPPPQDNVFVQSIDVGRFHLSIRIPWNFLHVGRMLYSVQGLARGLYFLLVADNYGPLLGSVVTGPALFAFDMAMSARNFRKEDCGCPGGCRQYFWMRTVKHVTAVLHWSTMCCLLFGRFEGCVREE</sequence>
<dbReference type="InterPro" id="IPR032071">
    <property type="entry name" value="DUF4806"/>
</dbReference>
<accession>A0ABD1DLA3</accession>
<feature type="compositionally biased region" description="Low complexity" evidence="1">
    <location>
        <begin position="67"/>
        <end position="83"/>
    </location>
</feature>
<reference evidence="3 4" key="1">
    <citation type="submission" date="2024-05" db="EMBL/GenBank/DDBJ databases">
        <title>Culex pipiens pipiens assembly and annotation.</title>
        <authorList>
            <person name="Alout H."/>
            <person name="Durand T."/>
        </authorList>
    </citation>
    <scope>NUCLEOTIDE SEQUENCE [LARGE SCALE GENOMIC DNA]</scope>
    <source>
        <strain evidence="3">HA-2024</strain>
        <tissue evidence="3">Whole body</tissue>
    </source>
</reference>
<feature type="compositionally biased region" description="Basic and acidic residues" evidence="1">
    <location>
        <begin position="30"/>
        <end position="63"/>
    </location>
</feature>
<comment type="caution">
    <text evidence="3">The sequence shown here is derived from an EMBL/GenBank/DDBJ whole genome shotgun (WGS) entry which is preliminary data.</text>
</comment>
<keyword evidence="4" id="KW-1185">Reference proteome</keyword>
<dbReference type="EMBL" id="JBEHCU010005250">
    <property type="protein sequence ID" value="KAL1400440.1"/>
    <property type="molecule type" value="Genomic_DNA"/>
</dbReference>